<dbReference type="EMBL" id="JACSQN010000001">
    <property type="protein sequence ID" value="MBD7983262.1"/>
    <property type="molecule type" value="Genomic_DNA"/>
</dbReference>
<proteinExistence type="predicted"/>
<feature type="domain" description="NodB homology" evidence="1">
    <location>
        <begin position="123"/>
        <end position="299"/>
    </location>
</feature>
<evidence type="ECO:0000259" key="1">
    <source>
        <dbReference type="PROSITE" id="PS51677"/>
    </source>
</evidence>
<dbReference type="PROSITE" id="PS51677">
    <property type="entry name" value="NODB"/>
    <property type="match status" value="1"/>
</dbReference>
<dbReference type="SUPFAM" id="SSF88713">
    <property type="entry name" value="Glycoside hydrolase/deacetylase"/>
    <property type="match status" value="1"/>
</dbReference>
<dbReference type="InterPro" id="IPR011330">
    <property type="entry name" value="Glyco_hydro/deAcase_b/a-brl"/>
</dbReference>
<gene>
    <name evidence="2" type="ORF">H9649_01605</name>
</gene>
<dbReference type="RefSeq" id="WP_191692893.1">
    <property type="nucleotide sequence ID" value="NZ_JACSQN010000001.1"/>
</dbReference>
<dbReference type="InterPro" id="IPR050248">
    <property type="entry name" value="Polysacc_deacetylase_ArnD"/>
</dbReference>
<evidence type="ECO:0000313" key="2">
    <source>
        <dbReference type="EMBL" id="MBD7983262.1"/>
    </source>
</evidence>
<dbReference type="PANTHER" id="PTHR10587:SF80">
    <property type="entry name" value="CHITOOLIGOSACCHARIDE DEACETYLASE"/>
    <property type="match status" value="1"/>
</dbReference>
<dbReference type="Gene3D" id="3.20.20.370">
    <property type="entry name" value="Glycoside hydrolase/deacetylase"/>
    <property type="match status" value="1"/>
</dbReference>
<dbReference type="CDD" id="cd10950">
    <property type="entry name" value="CE4_BsYlxY_like"/>
    <property type="match status" value="1"/>
</dbReference>
<evidence type="ECO:0000313" key="3">
    <source>
        <dbReference type="Proteomes" id="UP000626786"/>
    </source>
</evidence>
<name>A0ABR8U5D6_9BACL</name>
<reference evidence="2 3" key="1">
    <citation type="submission" date="2020-08" db="EMBL/GenBank/DDBJ databases">
        <title>A Genomic Blueprint of the Chicken Gut Microbiome.</title>
        <authorList>
            <person name="Gilroy R."/>
            <person name="Ravi A."/>
            <person name="Getino M."/>
            <person name="Pursley I."/>
            <person name="Horton D.L."/>
            <person name="Alikhan N.-F."/>
            <person name="Baker D."/>
            <person name="Gharbi K."/>
            <person name="Hall N."/>
            <person name="Watson M."/>
            <person name="Adriaenssens E.M."/>
            <person name="Foster-Nyarko E."/>
            <person name="Jarju S."/>
            <person name="Secka A."/>
            <person name="Antonio M."/>
            <person name="Oren A."/>
            <person name="Chaudhuri R."/>
            <person name="La Ragione R.M."/>
            <person name="Hildebrand F."/>
            <person name="Pallen M.J."/>
        </authorList>
    </citation>
    <scope>NUCLEOTIDE SEQUENCE [LARGE SCALE GENOMIC DNA]</scope>
    <source>
        <strain evidence="2 3">Sa2YVA2</strain>
    </source>
</reference>
<dbReference type="PANTHER" id="PTHR10587">
    <property type="entry name" value="GLYCOSYL TRANSFERASE-RELATED"/>
    <property type="match status" value="1"/>
</dbReference>
<dbReference type="InterPro" id="IPR002509">
    <property type="entry name" value="NODB_dom"/>
</dbReference>
<dbReference type="Pfam" id="PF01522">
    <property type="entry name" value="Polysacc_deac_1"/>
    <property type="match status" value="1"/>
</dbReference>
<comment type="caution">
    <text evidence="2">The sequence shown here is derived from an EMBL/GenBank/DDBJ whole genome shotgun (WGS) entry which is preliminary data.</text>
</comment>
<dbReference type="Proteomes" id="UP000626786">
    <property type="component" value="Unassembled WGS sequence"/>
</dbReference>
<keyword evidence="3" id="KW-1185">Reference proteome</keyword>
<sequence length="329" mass="37434">MKRIKYLGIFAGLLLLFITITTTNRNEKSLVPVSYSKNTNLIDSIQKFADTNDLKPTDAVIDRVWKAIPGYNGLVVDIEKSYERMAPLNHFEERNIIFKEVSPTISLQDLGPFPIYKGNEKKEMVAFLINVAWGNEFIPPILEALEKHQVKATFFLDGSWTQKNPEIAKKLIENGHEIGSHAYSHPDLANSSEQKTRMELEKTNAVIKDTLGITPKWFGPPSGSFNQNTIDIARELNMFTVLWTVDTVDWKIPDTQTMVNRVVNEVDNGTMVLMHPTKPTAQGMEEMILGIQEKGLVIGTVTELLSEQRLESLLEERYLLPRVDLLYNW</sequence>
<protein>
    <submittedName>
        <fullName evidence="2">Polysaccharide deacetylase family protein</fullName>
    </submittedName>
</protein>
<organism evidence="2 3">
    <name type="scientific">Sporosarcina quadrami</name>
    <dbReference type="NCBI Taxonomy" id="2762234"/>
    <lineage>
        <taxon>Bacteria</taxon>
        <taxon>Bacillati</taxon>
        <taxon>Bacillota</taxon>
        <taxon>Bacilli</taxon>
        <taxon>Bacillales</taxon>
        <taxon>Caryophanaceae</taxon>
        <taxon>Sporosarcina</taxon>
    </lineage>
</organism>
<accession>A0ABR8U5D6</accession>